<feature type="domain" description="Transposase InsH N-terminal" evidence="7">
    <location>
        <begin position="24"/>
        <end position="109"/>
    </location>
</feature>
<organism evidence="8 9">
    <name type="scientific">endosymbiont of Bathymodiolus septemdierum str. Myojin knoll</name>
    <dbReference type="NCBI Taxonomy" id="1303921"/>
    <lineage>
        <taxon>Bacteria</taxon>
        <taxon>Pseudomonadati</taxon>
        <taxon>Pseudomonadota</taxon>
        <taxon>Gammaproteobacteria</taxon>
        <taxon>sulfur-oxidizing symbionts</taxon>
    </lineage>
</organism>
<dbReference type="GO" id="GO:0004803">
    <property type="term" value="F:transposase activity"/>
    <property type="evidence" value="ECO:0007669"/>
    <property type="project" value="InterPro"/>
</dbReference>
<evidence type="ECO:0000259" key="6">
    <source>
        <dbReference type="Pfam" id="PF01609"/>
    </source>
</evidence>
<comment type="similarity">
    <text evidence="2">Belongs to the transposase 11 family.</text>
</comment>
<dbReference type="STRING" id="1303921.BSEPE_1030"/>
<dbReference type="Proteomes" id="UP000067399">
    <property type="component" value="Chromosome"/>
</dbReference>
<gene>
    <name evidence="8" type="ORF">BSEPE_1030</name>
</gene>
<comment type="function">
    <text evidence="1">Involved in the transposition of the insertion sequence IS5.</text>
</comment>
<name>A0A0P0US92_9GAMM</name>
<dbReference type="PANTHER" id="PTHR35604:SF2">
    <property type="entry name" value="TRANSPOSASE INSH FOR INSERTION SEQUENCE ELEMENT IS5A-RELATED"/>
    <property type="match status" value="1"/>
</dbReference>
<dbReference type="OrthoDB" id="9774608at2"/>
<evidence type="ECO:0000313" key="9">
    <source>
        <dbReference type="Proteomes" id="UP000067399"/>
    </source>
</evidence>
<dbReference type="InterPro" id="IPR008490">
    <property type="entry name" value="Transposase_InsH_N"/>
</dbReference>
<protein>
    <submittedName>
        <fullName evidence="8">IS4 family transposase</fullName>
    </submittedName>
</protein>
<dbReference type="KEGG" id="ebh:BSEPE_1030"/>
<dbReference type="PANTHER" id="PTHR35604">
    <property type="entry name" value="TRANSPOSASE INSH FOR INSERTION SEQUENCE ELEMENT IS5A-RELATED"/>
    <property type="match status" value="1"/>
</dbReference>
<keyword evidence="4" id="KW-0238">DNA-binding</keyword>
<evidence type="ECO:0000256" key="3">
    <source>
        <dbReference type="ARBA" id="ARBA00022578"/>
    </source>
</evidence>
<proteinExistence type="inferred from homology"/>
<keyword evidence="3" id="KW-0815">Transposition</keyword>
<evidence type="ECO:0000313" key="8">
    <source>
        <dbReference type="EMBL" id="BAS68021.1"/>
    </source>
</evidence>
<reference evidence="8 9" key="2">
    <citation type="journal article" date="2016" name="ISME J.">
        <title>Heterogeneous composition of key metabolic gene clusters in a vent mussel symbiont population.</title>
        <authorList>
            <person name="Ikuta T."/>
            <person name="Takaki Y."/>
            <person name="Nagai Y."/>
            <person name="Shimamura S."/>
            <person name="Tsuda M."/>
            <person name="Kawagucci S."/>
            <person name="Aoki Y."/>
            <person name="Inoue K."/>
            <person name="Teruya M."/>
            <person name="Satou K."/>
            <person name="Teruya K."/>
            <person name="Shimoji M."/>
            <person name="Tamotsu H."/>
            <person name="Hirano T."/>
            <person name="Maruyama T."/>
            <person name="Yoshida T."/>
        </authorList>
    </citation>
    <scope>NUCLEOTIDE SEQUENCE [LARGE SCALE GENOMIC DNA]</scope>
    <source>
        <strain evidence="8 9">Myojin Knoll</strain>
    </source>
</reference>
<evidence type="ECO:0000256" key="2">
    <source>
        <dbReference type="ARBA" id="ARBA00010075"/>
    </source>
</evidence>
<evidence type="ECO:0000259" key="7">
    <source>
        <dbReference type="Pfam" id="PF05598"/>
    </source>
</evidence>
<dbReference type="Pfam" id="PF05598">
    <property type="entry name" value="DUF772"/>
    <property type="match status" value="1"/>
</dbReference>
<reference evidence="8 9" key="1">
    <citation type="journal article" date="2000" name="Mar. Ecol. Prog. Ser.">
        <title>Phylogenetic characterization of endosymbionts in three hydrothermal vent mussels: influence on host distributions.</title>
        <authorList>
            <person name="Fujiwara Y."/>
            <person name="Takai K."/>
            <person name="Uematsu K."/>
            <person name="Tsuchida S."/>
            <person name="Hunt J.C."/>
            <person name="Hashimoto J."/>
        </authorList>
    </citation>
    <scope>NUCLEOTIDE SEQUENCE [LARGE SCALE GENOMIC DNA]</scope>
    <source>
        <strain evidence="8 9">Myojin Knoll</strain>
    </source>
</reference>
<dbReference type="EMBL" id="AP013042">
    <property type="protein sequence ID" value="BAS68021.1"/>
    <property type="molecule type" value="Genomic_DNA"/>
</dbReference>
<evidence type="ECO:0000256" key="5">
    <source>
        <dbReference type="ARBA" id="ARBA00023172"/>
    </source>
</evidence>
<dbReference type="NCBIfam" id="NF033581">
    <property type="entry name" value="transpos_IS5_4"/>
    <property type="match status" value="1"/>
</dbReference>
<dbReference type="InterPro" id="IPR002559">
    <property type="entry name" value="Transposase_11"/>
</dbReference>
<dbReference type="GO" id="GO:0003677">
    <property type="term" value="F:DNA binding"/>
    <property type="evidence" value="ECO:0007669"/>
    <property type="project" value="UniProtKB-KW"/>
</dbReference>
<sequence length="336" mass="38614">MSWKNTKQNSFADSLVVEHKSLSELDDVHNIINWNEIEQTLSNLYSSVRGAPSYPPLMMFKILILQAWYGLSDEALEKQIARDLMFRRFIDLSLSESVPDHSSIWHFRQLLNTEKLLEPLLEQINTHLEQNSIIVSLGSINIIDATVIEAKQCRKRKGKNGNNTQDKEAGYNVKTAADGKKKTTYGFKMHANTDEDGFVKKMTYTPGNVHDSKEFDKLLDISKSKTCGQVFADSAYANKNNNEKLGKENNKILHRAYRNKPLTKEQKQENKQRSSIRYIVERTFGLLKLHHGLGKARYLGLERNKARAQLIAISHNLKTGMNIFKRMRNLRDCCIQ</sequence>
<dbReference type="RefSeq" id="WP_066044817.1">
    <property type="nucleotide sequence ID" value="NZ_AP013042.1"/>
</dbReference>
<accession>A0A0P0US92</accession>
<dbReference type="AlphaFoldDB" id="A0A0P0US92"/>
<dbReference type="GO" id="GO:0006313">
    <property type="term" value="P:DNA transposition"/>
    <property type="evidence" value="ECO:0007669"/>
    <property type="project" value="InterPro"/>
</dbReference>
<feature type="domain" description="Transposase IS4-like" evidence="6">
    <location>
        <begin position="139"/>
        <end position="317"/>
    </location>
</feature>
<dbReference type="InterPro" id="IPR047959">
    <property type="entry name" value="Transpos_IS5"/>
</dbReference>
<keyword evidence="5" id="KW-0233">DNA recombination</keyword>
<evidence type="ECO:0000256" key="4">
    <source>
        <dbReference type="ARBA" id="ARBA00023125"/>
    </source>
</evidence>
<dbReference type="Pfam" id="PF01609">
    <property type="entry name" value="DDE_Tnp_1"/>
    <property type="match status" value="1"/>
</dbReference>
<evidence type="ECO:0000256" key="1">
    <source>
        <dbReference type="ARBA" id="ARBA00003544"/>
    </source>
</evidence>
<keyword evidence="9" id="KW-1185">Reference proteome</keyword>